<dbReference type="EMBL" id="JACCEW010000005">
    <property type="protein sequence ID" value="NYT38467.1"/>
    <property type="molecule type" value="Genomic_DNA"/>
</dbReference>
<dbReference type="PANTHER" id="PTHR18934">
    <property type="entry name" value="ATP-DEPENDENT RNA HELICASE"/>
    <property type="match status" value="1"/>
</dbReference>
<dbReference type="InterPro" id="IPR001650">
    <property type="entry name" value="Helicase_C-like"/>
</dbReference>
<evidence type="ECO:0000256" key="3">
    <source>
        <dbReference type="ARBA" id="ARBA00022806"/>
    </source>
</evidence>
<dbReference type="SMART" id="SM00487">
    <property type="entry name" value="DEXDc"/>
    <property type="match status" value="1"/>
</dbReference>
<dbReference type="PROSITE" id="PS51192">
    <property type="entry name" value="HELICASE_ATP_BIND_1"/>
    <property type="match status" value="1"/>
</dbReference>
<dbReference type="InterPro" id="IPR048333">
    <property type="entry name" value="HA2_WH"/>
</dbReference>
<evidence type="ECO:0000256" key="5">
    <source>
        <dbReference type="SAM" id="MobiDB-lite"/>
    </source>
</evidence>
<dbReference type="PANTHER" id="PTHR18934:SF99">
    <property type="entry name" value="ATP-DEPENDENT RNA HELICASE DHX37-RELATED"/>
    <property type="match status" value="1"/>
</dbReference>
<dbReference type="Pfam" id="PF04408">
    <property type="entry name" value="WHD_HA2"/>
    <property type="match status" value="1"/>
</dbReference>
<keyword evidence="3 8" id="KW-0347">Helicase</keyword>
<sequence length="1308" mass="147629">MQEPDQLSVNKHKRAPERRGRMASAKAGGRPLPALSYPEDLPVSARRADIAAAIRDHQVVIVSGETGSGKTTQLPKICLELGRGRDRMIGHTQPRRLAATSVARRIAQELGTELGDWVGYQIRFNDRSGPGTAIKLMTDGILLAESQRDPLLRRYDTIIIDEAHERSLNIDFLLGFLKQLLARRRDLKLVITSATIDATRFADHFGRGGRPAPVIEVSGRLFPVEIRYRPVLRDGAGSAQEDEGLESGESTARPARMRPDGKAAAQGPGRRPSLDEERDLIDAVVDGVAECCRHGAGDVLVFLPGEREIRETVEGLRKSPLAACEILPLYARLSQVEQERIFHPRGNMRRIVLATNVAETSLTVPGIRFVVDSGLARIKRYSWRNKVEQLRIEPVSQASANQRAGRCGRIGPGLCLRLYSEDDFKARAPFTDPEILRSSLASVILRMKALKLDSIEAFPFVDPPSGRAIADGYHLLQELGAIDDGNALTDTGRTLARLPVDPRVARMVLAARDQQCMTEILIIASALSVQDPRDRPMQEREAAESAHARFADDKSEFMSYVKMWRWYAEQVEHKASQRKLAALLRQNYLSPLRLREWHDVHTQLASLAGEQGWRQNTVDATHEQVHRALLAGLLGNIGLKSEEGPGYQGARGIRFQIHPGSRLVRKAGRWIVAAELVETSRLFARCVARVDPVWLERVGAHLIQRNWSDPRWEKKTGQVVANERGTLYGLQVYHGRRVHYGRIDPAQAREIFIRQALVPGDIETHLPFVQHNRKLAAAIEKLEHQSRRPDILVDDSLIYAFYDRHIPADVFQTATLEKWHRSLDEARQRALLLSRDDLMRHDAAGVTTDVFPRQVEWNGVTMALDYHFEPGSVRDGVTLTVPLFALNQIDAQRCEWLVLGMLKEKTHLLLRSLPQKLRRHCVPLPEYAAAFFERWFDRASDPGIGLLEAIGEDMWSHVKVRPQNADFKLETLPPHLFMNFKVVDEHGRMLSGGRNLDQLKAEHGREAQASFQKVAAKDEHVAHALAHEQLTDWSFGPLPDIMEIRRKGQSFIGYPALVDRGTHCDLDVFDDPAQARTYHAAGLRRLFRLALREQVRFQEKNLPDLTRMSMLYMSLGTQEALRDQIIDCALEQACLAEPWPVDEAQFQARRAEGKERLGLLAQEVARLAGQILLEWSALQKKLPQARPHAAAYKDLQRQQGELMGKWFLRATPYGQLKHFPRYFKAAQARIDKLRADPERDARLMAEMAPLLAQYDRAAGGLKGARDAQLDNFRWLLEELRVALFAQALRTPMPVSAKRLQKAWSAMQR</sequence>
<dbReference type="InterPro" id="IPR027417">
    <property type="entry name" value="P-loop_NTPase"/>
</dbReference>
<dbReference type="EC" id="3.6.4.13" evidence="8"/>
<evidence type="ECO:0000259" key="6">
    <source>
        <dbReference type="PROSITE" id="PS51192"/>
    </source>
</evidence>
<dbReference type="Pfam" id="PF21010">
    <property type="entry name" value="HA2_C"/>
    <property type="match status" value="1"/>
</dbReference>
<dbReference type="InterPro" id="IPR014001">
    <property type="entry name" value="Helicase_ATP-bd"/>
</dbReference>
<dbReference type="GO" id="GO:0003723">
    <property type="term" value="F:RNA binding"/>
    <property type="evidence" value="ECO:0007669"/>
    <property type="project" value="TreeGrafter"/>
</dbReference>
<name>A0A853FEX9_9BURK</name>
<evidence type="ECO:0000259" key="7">
    <source>
        <dbReference type="PROSITE" id="PS51194"/>
    </source>
</evidence>
<evidence type="ECO:0000313" key="8">
    <source>
        <dbReference type="EMBL" id="NYT38467.1"/>
    </source>
</evidence>
<dbReference type="InterPro" id="IPR049945">
    <property type="entry name" value="AAA_22"/>
</dbReference>
<evidence type="ECO:0000256" key="2">
    <source>
        <dbReference type="ARBA" id="ARBA00022801"/>
    </source>
</evidence>
<dbReference type="SUPFAM" id="SSF52540">
    <property type="entry name" value="P-loop containing nucleoside triphosphate hydrolases"/>
    <property type="match status" value="1"/>
</dbReference>
<evidence type="ECO:0000256" key="4">
    <source>
        <dbReference type="ARBA" id="ARBA00022840"/>
    </source>
</evidence>
<dbReference type="GO" id="GO:0016887">
    <property type="term" value="F:ATP hydrolysis activity"/>
    <property type="evidence" value="ECO:0007669"/>
    <property type="project" value="InterPro"/>
</dbReference>
<keyword evidence="1" id="KW-0547">Nucleotide-binding</keyword>
<feature type="domain" description="Helicase ATP-binding" evidence="6">
    <location>
        <begin position="51"/>
        <end position="214"/>
    </location>
</feature>
<dbReference type="SMART" id="SM00490">
    <property type="entry name" value="HELICc"/>
    <property type="match status" value="1"/>
</dbReference>
<dbReference type="GO" id="GO:0005524">
    <property type="term" value="F:ATP binding"/>
    <property type="evidence" value="ECO:0007669"/>
    <property type="project" value="UniProtKB-KW"/>
</dbReference>
<dbReference type="PROSITE" id="PS51194">
    <property type="entry name" value="HELICASE_CTER"/>
    <property type="match status" value="1"/>
</dbReference>
<dbReference type="Pfam" id="PF07717">
    <property type="entry name" value="OB_NTP_bind"/>
    <property type="match status" value="1"/>
</dbReference>
<dbReference type="CDD" id="cd18791">
    <property type="entry name" value="SF2_C_RHA"/>
    <property type="match status" value="1"/>
</dbReference>
<reference evidence="8 9" key="1">
    <citation type="submission" date="2020-07" db="EMBL/GenBank/DDBJ databases">
        <title>Taxonomic revisions and descriptions of new bacterial species based on genomic comparisons in the high-G+C-content subgroup of the family Alcaligenaceae.</title>
        <authorList>
            <person name="Szabo A."/>
            <person name="Felfoldi T."/>
        </authorList>
    </citation>
    <scope>NUCLEOTIDE SEQUENCE [LARGE SCALE GENOMIC DNA]</scope>
    <source>
        <strain evidence="8 9">DSM 25264</strain>
    </source>
</reference>
<dbReference type="Gene3D" id="1.20.120.1080">
    <property type="match status" value="1"/>
</dbReference>
<proteinExistence type="predicted"/>
<feature type="domain" description="Helicase C-terminal" evidence="7">
    <location>
        <begin position="279"/>
        <end position="451"/>
    </location>
</feature>
<dbReference type="SMART" id="SM00847">
    <property type="entry name" value="HA2"/>
    <property type="match status" value="1"/>
</dbReference>
<dbReference type="InterPro" id="IPR024590">
    <property type="entry name" value="HrpA_C"/>
</dbReference>
<evidence type="ECO:0000313" key="9">
    <source>
        <dbReference type="Proteomes" id="UP000580517"/>
    </source>
</evidence>
<feature type="region of interest" description="Disordered" evidence="5">
    <location>
        <begin position="1"/>
        <end position="38"/>
    </location>
</feature>
<feature type="region of interest" description="Disordered" evidence="5">
    <location>
        <begin position="237"/>
        <end position="276"/>
    </location>
</feature>
<dbReference type="GO" id="GO:0003724">
    <property type="term" value="F:RNA helicase activity"/>
    <property type="evidence" value="ECO:0007669"/>
    <property type="project" value="UniProtKB-EC"/>
</dbReference>
<dbReference type="SMART" id="SM00382">
    <property type="entry name" value="AAA"/>
    <property type="match status" value="1"/>
</dbReference>
<protein>
    <submittedName>
        <fullName evidence="8">ATP-dependent RNA helicase HrpA</fullName>
        <ecNumber evidence="8">3.6.4.13</ecNumber>
    </submittedName>
</protein>
<dbReference type="FunFam" id="1.20.120.1080:FF:000005">
    <property type="entry name" value="ATP-dependent helicase HrpA"/>
    <property type="match status" value="1"/>
</dbReference>
<evidence type="ECO:0000256" key="1">
    <source>
        <dbReference type="ARBA" id="ARBA00022741"/>
    </source>
</evidence>
<keyword evidence="9" id="KW-1185">Reference proteome</keyword>
<dbReference type="Pfam" id="PF00271">
    <property type="entry name" value="Helicase_C"/>
    <property type="match status" value="1"/>
</dbReference>
<organism evidence="8 9">
    <name type="scientific">Allopusillimonas soli</name>
    <dbReference type="NCBI Taxonomy" id="659016"/>
    <lineage>
        <taxon>Bacteria</taxon>
        <taxon>Pseudomonadati</taxon>
        <taxon>Pseudomonadota</taxon>
        <taxon>Betaproteobacteria</taxon>
        <taxon>Burkholderiales</taxon>
        <taxon>Alcaligenaceae</taxon>
        <taxon>Allopusillimonas</taxon>
    </lineage>
</organism>
<dbReference type="NCBIfam" id="TIGR01967">
    <property type="entry name" value="DEAH_box_HrpA"/>
    <property type="match status" value="1"/>
</dbReference>
<dbReference type="InterPro" id="IPR011709">
    <property type="entry name" value="DEAD-box_helicase_OB_fold"/>
</dbReference>
<keyword evidence="4" id="KW-0067">ATP-binding</keyword>
<dbReference type="Gene3D" id="3.40.50.300">
    <property type="entry name" value="P-loop containing nucleotide triphosphate hydrolases"/>
    <property type="match status" value="2"/>
</dbReference>
<dbReference type="Proteomes" id="UP000580517">
    <property type="component" value="Unassembled WGS sequence"/>
</dbReference>
<dbReference type="Pfam" id="PF13401">
    <property type="entry name" value="AAA_22"/>
    <property type="match status" value="1"/>
</dbReference>
<accession>A0A853FEX9</accession>
<dbReference type="Pfam" id="PF11898">
    <property type="entry name" value="DUF3418"/>
    <property type="match status" value="1"/>
</dbReference>
<dbReference type="InterPro" id="IPR003593">
    <property type="entry name" value="AAA+_ATPase"/>
</dbReference>
<gene>
    <name evidence="8" type="primary">hrpA</name>
    <name evidence="8" type="ORF">H0A68_16410</name>
</gene>
<comment type="caution">
    <text evidence="8">The sequence shown here is derived from an EMBL/GenBank/DDBJ whole genome shotgun (WGS) entry which is preliminary data.</text>
</comment>
<keyword evidence="2 8" id="KW-0378">Hydrolase</keyword>
<dbReference type="InterPro" id="IPR007502">
    <property type="entry name" value="Helicase-assoc_dom"/>
</dbReference>
<dbReference type="InterPro" id="IPR010222">
    <property type="entry name" value="RNA_helicase_HrpA"/>
</dbReference>